<reference evidence="1 2" key="1">
    <citation type="submission" date="2016-08" db="EMBL/GenBank/DDBJ databases">
        <title>Draft genome of Amylibacter sp. strain 4G11.</title>
        <authorList>
            <person name="Wong S.-K."/>
            <person name="Hamasaki K."/>
            <person name="Yoshizawa S."/>
        </authorList>
    </citation>
    <scope>NUCLEOTIDE SEQUENCE [LARGE SCALE GENOMIC DNA]</scope>
    <source>
        <strain evidence="1 2">4G11</strain>
    </source>
</reference>
<gene>
    <name evidence="1" type="ORF">BFP76_12275</name>
</gene>
<dbReference type="PANTHER" id="PTHR43611:SF3">
    <property type="entry name" value="FLAVIN MONONUCLEOTIDE HYDROLASE 1, CHLOROPLATIC"/>
    <property type="match status" value="1"/>
</dbReference>
<keyword evidence="2" id="KW-1185">Reference proteome</keyword>
<dbReference type="Pfam" id="PF00702">
    <property type="entry name" value="Hydrolase"/>
    <property type="match status" value="1"/>
</dbReference>
<dbReference type="InterPro" id="IPR023214">
    <property type="entry name" value="HAD_sf"/>
</dbReference>
<name>A0A2G5KAV8_9RHOB</name>
<evidence type="ECO:0000313" key="1">
    <source>
        <dbReference type="EMBL" id="PIB26658.1"/>
    </source>
</evidence>
<dbReference type="Gene3D" id="1.10.150.240">
    <property type="entry name" value="Putative phosphatase, domain 2"/>
    <property type="match status" value="1"/>
</dbReference>
<dbReference type="InterPro" id="IPR006439">
    <property type="entry name" value="HAD-SF_hydro_IA"/>
</dbReference>
<dbReference type="SUPFAM" id="SSF56784">
    <property type="entry name" value="HAD-like"/>
    <property type="match status" value="1"/>
</dbReference>
<accession>A0A2G5KAV8</accession>
<proteinExistence type="predicted"/>
<dbReference type="EMBL" id="MDGM01000003">
    <property type="protein sequence ID" value="PIB26658.1"/>
    <property type="molecule type" value="Genomic_DNA"/>
</dbReference>
<dbReference type="OrthoDB" id="9807742at2"/>
<dbReference type="Proteomes" id="UP000231516">
    <property type="component" value="Unassembled WGS sequence"/>
</dbReference>
<protein>
    <submittedName>
        <fullName evidence="1">Haloacid dehalogenase</fullName>
    </submittedName>
</protein>
<dbReference type="AlphaFoldDB" id="A0A2G5KAV8"/>
<evidence type="ECO:0000313" key="2">
    <source>
        <dbReference type="Proteomes" id="UP000231516"/>
    </source>
</evidence>
<dbReference type="CDD" id="cd02603">
    <property type="entry name" value="HAD_sEH-N_like"/>
    <property type="match status" value="1"/>
</dbReference>
<dbReference type="NCBIfam" id="TIGR01509">
    <property type="entry name" value="HAD-SF-IA-v3"/>
    <property type="match status" value="1"/>
</dbReference>
<dbReference type="SFLD" id="SFLDS00003">
    <property type="entry name" value="Haloacid_Dehalogenase"/>
    <property type="match status" value="1"/>
</dbReference>
<dbReference type="PANTHER" id="PTHR43611">
    <property type="entry name" value="ALPHA-D-GLUCOSE 1-PHOSPHATE PHOSPHATASE"/>
    <property type="match status" value="1"/>
</dbReference>
<organism evidence="1 2">
    <name type="scientific">Paramylibacter kogurei</name>
    <dbReference type="NCBI Taxonomy" id="1889778"/>
    <lineage>
        <taxon>Bacteria</taxon>
        <taxon>Pseudomonadati</taxon>
        <taxon>Pseudomonadota</taxon>
        <taxon>Alphaproteobacteria</taxon>
        <taxon>Rhodobacterales</taxon>
        <taxon>Paracoccaceae</taxon>
        <taxon>Paramylibacter</taxon>
    </lineage>
</organism>
<dbReference type="PRINTS" id="PR00413">
    <property type="entry name" value="HADHALOGNASE"/>
</dbReference>
<dbReference type="Gene3D" id="3.40.50.1000">
    <property type="entry name" value="HAD superfamily/HAD-like"/>
    <property type="match status" value="1"/>
</dbReference>
<dbReference type="SFLD" id="SFLDG01129">
    <property type="entry name" value="C1.5:_HAD__Beta-PGM__Phosphata"/>
    <property type="match status" value="1"/>
</dbReference>
<sequence length="206" mass="23699">MITAVIFDIGNVLIEWQPERLYDAVIGSDRRKEMFAEVDLHGMNDSIDRGAPFKETIYDFADKNPKWRDEIRMWHDRWIEMAAPVIPQSISLLRTLRSKDIPVFALTNFGIQSFDYAETVYDILGEFDQRYVSGHMGVIKPDALIYEMVEERCGHPPENLLFTDDRADNIEMASSRGWNTHLFTSPQGWADCLVEHGLLTKAEATV</sequence>
<comment type="caution">
    <text evidence="1">The sequence shown here is derived from an EMBL/GenBank/DDBJ whole genome shotgun (WGS) entry which is preliminary data.</text>
</comment>
<dbReference type="InterPro" id="IPR023198">
    <property type="entry name" value="PGP-like_dom2"/>
</dbReference>
<dbReference type="InterPro" id="IPR036412">
    <property type="entry name" value="HAD-like_sf"/>
</dbReference>
<dbReference type="RefSeq" id="WP_099591486.1">
    <property type="nucleotide sequence ID" value="NZ_MDGM01000003.1"/>
</dbReference>